<protein>
    <submittedName>
        <fullName evidence="1">Uncharacterized protein</fullName>
    </submittedName>
</protein>
<organism evidence="1">
    <name type="scientific">marine sediment metagenome</name>
    <dbReference type="NCBI Taxonomy" id="412755"/>
    <lineage>
        <taxon>unclassified sequences</taxon>
        <taxon>metagenomes</taxon>
        <taxon>ecological metagenomes</taxon>
    </lineage>
</organism>
<dbReference type="EMBL" id="LAZR01008115">
    <property type="protein sequence ID" value="KKM80868.1"/>
    <property type="molecule type" value="Genomic_DNA"/>
</dbReference>
<comment type="caution">
    <text evidence="1">The sequence shown here is derived from an EMBL/GenBank/DDBJ whole genome shotgun (WGS) entry which is preliminary data.</text>
</comment>
<gene>
    <name evidence="1" type="ORF">LCGC14_1335510</name>
</gene>
<sequence>MARIVFVQLCDTEKEGAVFQEKFVAEDRAALLLAIDNWLSTVAEPALDAAPVVSSTTFK</sequence>
<name>A0A0F9KG13_9ZZZZ</name>
<dbReference type="AlphaFoldDB" id="A0A0F9KG13"/>
<proteinExistence type="predicted"/>
<accession>A0A0F9KG13</accession>
<reference evidence="1" key="1">
    <citation type="journal article" date="2015" name="Nature">
        <title>Complex archaea that bridge the gap between prokaryotes and eukaryotes.</title>
        <authorList>
            <person name="Spang A."/>
            <person name="Saw J.H."/>
            <person name="Jorgensen S.L."/>
            <person name="Zaremba-Niedzwiedzka K."/>
            <person name="Martijn J."/>
            <person name="Lind A.E."/>
            <person name="van Eijk R."/>
            <person name="Schleper C."/>
            <person name="Guy L."/>
            <person name="Ettema T.J."/>
        </authorList>
    </citation>
    <scope>NUCLEOTIDE SEQUENCE</scope>
</reference>
<evidence type="ECO:0000313" key="1">
    <source>
        <dbReference type="EMBL" id="KKM80868.1"/>
    </source>
</evidence>